<dbReference type="EMBL" id="ONZI01000005">
    <property type="protein sequence ID" value="SPJ35225.1"/>
    <property type="molecule type" value="Genomic_DNA"/>
</dbReference>
<organism evidence="1 2">
    <name type="scientific">Kushneria phyllosphaerae</name>
    <dbReference type="NCBI Taxonomy" id="2100822"/>
    <lineage>
        <taxon>Bacteria</taxon>
        <taxon>Pseudomonadati</taxon>
        <taxon>Pseudomonadota</taxon>
        <taxon>Gammaproteobacteria</taxon>
        <taxon>Oceanospirillales</taxon>
        <taxon>Halomonadaceae</taxon>
        <taxon>Kushneria</taxon>
    </lineage>
</organism>
<evidence type="ECO:0000313" key="2">
    <source>
        <dbReference type="Proteomes" id="UP000244934"/>
    </source>
</evidence>
<gene>
    <name evidence="1" type="ORF">KSP9073_03283</name>
</gene>
<dbReference type="AlphaFoldDB" id="A0A2R8CQN9"/>
<accession>A0A2R8CQN9</accession>
<dbReference type="Proteomes" id="UP000244934">
    <property type="component" value="Unassembled WGS sequence"/>
</dbReference>
<proteinExistence type="predicted"/>
<dbReference type="OrthoDB" id="6164630at2"/>
<dbReference type="RefSeq" id="WP_108844028.1">
    <property type="nucleotide sequence ID" value="NZ_ONZI01000005.1"/>
</dbReference>
<sequence length="152" mass="16983">MASVHAIRPDVVDPRADFLIVRDELRRRTENRDLAEVWADMQPAERAVVLRSAAQHLVPLRPINEIPANERTPDRIADNLTRTPIEWMTPKAREAIRAAIHRMSSYASRLRDGLRSESHPSQALAASARLALEAGDIAAAQHYLALIEANAE</sequence>
<reference evidence="2" key="1">
    <citation type="submission" date="2018-03" db="EMBL/GenBank/DDBJ databases">
        <authorList>
            <person name="Navarro De La Torre S."/>
        </authorList>
    </citation>
    <scope>NUCLEOTIDE SEQUENCE [LARGE SCALE GENOMIC DNA]</scope>
    <source>
        <strain evidence="2">EAod3</strain>
    </source>
</reference>
<keyword evidence="2" id="KW-1185">Reference proteome</keyword>
<evidence type="ECO:0000313" key="1">
    <source>
        <dbReference type="EMBL" id="SPJ35225.1"/>
    </source>
</evidence>
<name>A0A2R8CQN9_9GAMM</name>
<protein>
    <submittedName>
        <fullName evidence="1">Uncharacterized protein</fullName>
    </submittedName>
</protein>